<dbReference type="HOGENOM" id="CLU_129921_0_0_5"/>
<dbReference type="GO" id="GO:0001558">
    <property type="term" value="P:regulation of cell growth"/>
    <property type="evidence" value="ECO:0007669"/>
    <property type="project" value="InterPro"/>
</dbReference>
<protein>
    <recommendedName>
        <fullName evidence="3">Antitoxin PrlF</fullName>
    </recommendedName>
</protein>
<keyword evidence="1" id="KW-0614">Plasmid</keyword>
<dbReference type="eggNOG" id="ENOG5033Z97">
    <property type="taxonomic scope" value="Bacteria"/>
</dbReference>
<sequence>MTGRPGASLRTSSPVAEFPALLCLSPTRRAAGGRLPDAALARERYTYYFTYQSRRPTMSQPEYKGSITTTGRSEALRLDKALFKAHPEFRQRAKIRAQVIGPGSLLVTLDPNGEEETRDGVERDPVVAAYLSFLERDMGEHPEGLRPFTEADITRLQALTGNVEVSDDDVIPDDVTL</sequence>
<reference evidence="1 2" key="1">
    <citation type="submission" date="2007-07" db="EMBL/GenBank/DDBJ databases">
        <title>Complete sequence of plasmid pXAUT01 of Xanthobacter autotrophicus Py2.</title>
        <authorList>
            <consortium name="US DOE Joint Genome Institute"/>
            <person name="Copeland A."/>
            <person name="Lucas S."/>
            <person name="Lapidus A."/>
            <person name="Barry K."/>
            <person name="Glavina del Rio T."/>
            <person name="Hammon N."/>
            <person name="Israni S."/>
            <person name="Dalin E."/>
            <person name="Tice H."/>
            <person name="Pitluck S."/>
            <person name="Sims D."/>
            <person name="Brettin T."/>
            <person name="Bruce D."/>
            <person name="Detter J.C."/>
            <person name="Han C."/>
            <person name="Tapia R."/>
            <person name="Brainard J."/>
            <person name="Schmutz J."/>
            <person name="Larimer F."/>
            <person name="Land M."/>
            <person name="Hauser L."/>
            <person name="Kyrpides N."/>
            <person name="Kim E."/>
            <person name="Ensigns S.A."/>
            <person name="Richardson P."/>
        </authorList>
    </citation>
    <scope>NUCLEOTIDE SEQUENCE [LARGE SCALE GENOMIC DNA]</scope>
    <source>
        <strain evidence="2">ATCC BAA-1158 / Py2</strain>
        <plasmid evidence="2">Plasmid pXAUT01</plasmid>
    </source>
</reference>
<evidence type="ECO:0000313" key="1">
    <source>
        <dbReference type="EMBL" id="ABS70157.1"/>
    </source>
</evidence>
<name>A7IQ61_XANP2</name>
<dbReference type="Proteomes" id="UP000002417">
    <property type="component" value="Plasmid pXAUT01"/>
</dbReference>
<dbReference type="EMBL" id="CP000782">
    <property type="protein sequence ID" value="ABS70157.1"/>
    <property type="molecule type" value="Genomic_DNA"/>
</dbReference>
<proteinExistence type="predicted"/>
<evidence type="ECO:0000313" key="2">
    <source>
        <dbReference type="Proteomes" id="UP000002417"/>
    </source>
</evidence>
<dbReference type="OrthoDB" id="9809003at2"/>
<geneLocation type="plasmid" evidence="1 2">
    <name>pXAUT01</name>
</geneLocation>
<gene>
    <name evidence="1" type="ordered locus">Xaut_4955</name>
</gene>
<dbReference type="KEGG" id="xau:Xaut_4955"/>
<accession>A7IQ61</accession>
<dbReference type="Pfam" id="PF15937">
    <property type="entry name" value="PrlF_antitoxin"/>
    <property type="match status" value="1"/>
</dbReference>
<keyword evidence="2" id="KW-1185">Reference proteome</keyword>
<dbReference type="AlphaFoldDB" id="A7IQ61"/>
<dbReference type="InterPro" id="IPR031848">
    <property type="entry name" value="PrlF_antitoxin"/>
</dbReference>
<dbReference type="GO" id="GO:0003700">
    <property type="term" value="F:DNA-binding transcription factor activity"/>
    <property type="evidence" value="ECO:0007669"/>
    <property type="project" value="InterPro"/>
</dbReference>
<organism evidence="1 2">
    <name type="scientific">Xanthobacter autotrophicus (strain ATCC BAA-1158 / Py2)</name>
    <dbReference type="NCBI Taxonomy" id="78245"/>
    <lineage>
        <taxon>Bacteria</taxon>
        <taxon>Pseudomonadati</taxon>
        <taxon>Pseudomonadota</taxon>
        <taxon>Alphaproteobacteria</taxon>
        <taxon>Hyphomicrobiales</taxon>
        <taxon>Xanthobacteraceae</taxon>
        <taxon>Xanthobacter</taxon>
    </lineage>
</organism>
<dbReference type="GO" id="GO:0097351">
    <property type="term" value="F:toxin sequestering activity"/>
    <property type="evidence" value="ECO:0007669"/>
    <property type="project" value="InterPro"/>
</dbReference>
<evidence type="ECO:0008006" key="3">
    <source>
        <dbReference type="Google" id="ProtNLM"/>
    </source>
</evidence>